<gene>
    <name evidence="1" type="ORF">CEN46_19645</name>
</gene>
<organism evidence="1 2">
    <name type="scientific">Fischerella thermalis CCMEE 5318</name>
    <dbReference type="NCBI Taxonomy" id="2019666"/>
    <lineage>
        <taxon>Bacteria</taxon>
        <taxon>Bacillati</taxon>
        <taxon>Cyanobacteriota</taxon>
        <taxon>Cyanophyceae</taxon>
        <taxon>Nostocales</taxon>
        <taxon>Hapalosiphonaceae</taxon>
        <taxon>Fischerella</taxon>
    </lineage>
</organism>
<protein>
    <submittedName>
        <fullName evidence="1">Uncharacterized protein</fullName>
    </submittedName>
</protein>
<name>A0A2N6L9K9_9CYAN</name>
<evidence type="ECO:0000313" key="2">
    <source>
        <dbReference type="Proteomes" id="UP000235081"/>
    </source>
</evidence>
<sequence length="86" mass="10319">MVKFKIYFFTTKTLRHKENYALKVLFLRKFTMMRKKIKTFVSNVLTLLMNENPFIRNFKTFVSNVLTLFMNENPFTTNVKAIANKN</sequence>
<reference evidence="1 2" key="1">
    <citation type="submission" date="2017-07" db="EMBL/GenBank/DDBJ databases">
        <title>Genomes of Fischerella (Mastigocladus) sp. strains.</title>
        <authorList>
            <person name="Miller S.R."/>
        </authorList>
    </citation>
    <scope>NUCLEOTIDE SEQUENCE [LARGE SCALE GENOMIC DNA]</scope>
    <source>
        <strain evidence="1 2">CCMEE 5318</strain>
    </source>
</reference>
<comment type="caution">
    <text evidence="1">The sequence shown here is derived from an EMBL/GenBank/DDBJ whole genome shotgun (WGS) entry which is preliminary data.</text>
</comment>
<evidence type="ECO:0000313" key="1">
    <source>
        <dbReference type="EMBL" id="PMB19007.1"/>
    </source>
</evidence>
<accession>A0A2N6L9K9</accession>
<dbReference type="AlphaFoldDB" id="A0A2N6L9K9"/>
<dbReference type="EMBL" id="NMQE01000642">
    <property type="protein sequence ID" value="PMB19007.1"/>
    <property type="molecule type" value="Genomic_DNA"/>
</dbReference>
<dbReference type="Proteomes" id="UP000235081">
    <property type="component" value="Unassembled WGS sequence"/>
</dbReference>
<proteinExistence type="predicted"/>